<evidence type="ECO:0000313" key="1">
    <source>
        <dbReference type="EMBL" id="KAI0047008.1"/>
    </source>
</evidence>
<keyword evidence="2" id="KW-1185">Reference proteome</keyword>
<organism evidence="1 2">
    <name type="scientific">Auriscalpium vulgare</name>
    <dbReference type="NCBI Taxonomy" id="40419"/>
    <lineage>
        <taxon>Eukaryota</taxon>
        <taxon>Fungi</taxon>
        <taxon>Dikarya</taxon>
        <taxon>Basidiomycota</taxon>
        <taxon>Agaricomycotina</taxon>
        <taxon>Agaricomycetes</taxon>
        <taxon>Russulales</taxon>
        <taxon>Auriscalpiaceae</taxon>
        <taxon>Auriscalpium</taxon>
    </lineage>
</organism>
<dbReference type="Proteomes" id="UP000814033">
    <property type="component" value="Unassembled WGS sequence"/>
</dbReference>
<gene>
    <name evidence="1" type="ORF">FA95DRAFT_1572817</name>
</gene>
<name>A0ACB8RSD8_9AGAM</name>
<reference evidence="1" key="1">
    <citation type="submission" date="2021-02" db="EMBL/GenBank/DDBJ databases">
        <authorList>
            <consortium name="DOE Joint Genome Institute"/>
            <person name="Ahrendt S."/>
            <person name="Looney B.P."/>
            <person name="Miyauchi S."/>
            <person name="Morin E."/>
            <person name="Drula E."/>
            <person name="Courty P.E."/>
            <person name="Chicoki N."/>
            <person name="Fauchery L."/>
            <person name="Kohler A."/>
            <person name="Kuo A."/>
            <person name="Labutti K."/>
            <person name="Pangilinan J."/>
            <person name="Lipzen A."/>
            <person name="Riley R."/>
            <person name="Andreopoulos W."/>
            <person name="He G."/>
            <person name="Johnson J."/>
            <person name="Barry K.W."/>
            <person name="Grigoriev I.V."/>
            <person name="Nagy L."/>
            <person name="Hibbett D."/>
            <person name="Henrissat B."/>
            <person name="Matheny P.B."/>
            <person name="Labbe J."/>
            <person name="Martin F."/>
        </authorList>
    </citation>
    <scope>NUCLEOTIDE SEQUENCE</scope>
    <source>
        <strain evidence="1">FP105234-sp</strain>
    </source>
</reference>
<comment type="caution">
    <text evidence="1">The sequence shown here is derived from an EMBL/GenBank/DDBJ whole genome shotgun (WGS) entry which is preliminary data.</text>
</comment>
<reference evidence="1" key="2">
    <citation type="journal article" date="2022" name="New Phytol.">
        <title>Evolutionary transition to the ectomycorrhizal habit in the genomes of a hyperdiverse lineage of mushroom-forming fungi.</title>
        <authorList>
            <person name="Looney B."/>
            <person name="Miyauchi S."/>
            <person name="Morin E."/>
            <person name="Drula E."/>
            <person name="Courty P.E."/>
            <person name="Kohler A."/>
            <person name="Kuo A."/>
            <person name="LaButti K."/>
            <person name="Pangilinan J."/>
            <person name="Lipzen A."/>
            <person name="Riley R."/>
            <person name="Andreopoulos W."/>
            <person name="He G."/>
            <person name="Johnson J."/>
            <person name="Nolan M."/>
            <person name="Tritt A."/>
            <person name="Barry K.W."/>
            <person name="Grigoriev I.V."/>
            <person name="Nagy L.G."/>
            <person name="Hibbett D."/>
            <person name="Henrissat B."/>
            <person name="Matheny P.B."/>
            <person name="Labbe J."/>
            <person name="Martin F.M."/>
        </authorList>
    </citation>
    <scope>NUCLEOTIDE SEQUENCE</scope>
    <source>
        <strain evidence="1">FP105234-sp</strain>
    </source>
</reference>
<dbReference type="EMBL" id="MU275913">
    <property type="protein sequence ID" value="KAI0047008.1"/>
    <property type="molecule type" value="Genomic_DNA"/>
</dbReference>
<proteinExistence type="predicted"/>
<accession>A0ACB8RSD8</accession>
<sequence>MSESVSWCEEKGESYLDAPSSPGETGRDRHVAPASRPAAGHEAVIKDTWMRSRCRWMRSSVDSSAVPPRSMCFASGAARSTCSGCGGERLCGPGRGGKEHARDDAPVIKRVPLGPFWIPNRATAANDEGAPWKPCQLPRTGPWRGIVLDGSCPELPTLVGRSPEIPKNRLPHYPLELEGRLCGHGQGTVYGD</sequence>
<protein>
    <submittedName>
        <fullName evidence="1">Uncharacterized protein</fullName>
    </submittedName>
</protein>
<evidence type="ECO:0000313" key="2">
    <source>
        <dbReference type="Proteomes" id="UP000814033"/>
    </source>
</evidence>